<dbReference type="InterPro" id="IPR006119">
    <property type="entry name" value="Resolv_N"/>
</dbReference>
<dbReference type="RefSeq" id="WP_044825255.1">
    <property type="nucleotide sequence ID" value="NZ_CP009687.1"/>
</dbReference>
<dbReference type="GO" id="GO:0015074">
    <property type="term" value="P:DNA integration"/>
    <property type="evidence" value="ECO:0007669"/>
    <property type="project" value="UniProtKB-KW"/>
</dbReference>
<dbReference type="InterPro" id="IPR036162">
    <property type="entry name" value="Resolvase-like_N_sf"/>
</dbReference>
<dbReference type="CDD" id="cd03768">
    <property type="entry name" value="SR_ResInv"/>
    <property type="match status" value="1"/>
</dbReference>
<organism evidence="5 6">
    <name type="scientific">Clostridium aceticum</name>
    <dbReference type="NCBI Taxonomy" id="84022"/>
    <lineage>
        <taxon>Bacteria</taxon>
        <taxon>Bacillati</taxon>
        <taxon>Bacillota</taxon>
        <taxon>Clostridia</taxon>
        <taxon>Eubacteriales</taxon>
        <taxon>Clostridiaceae</taxon>
        <taxon>Clostridium</taxon>
    </lineage>
</organism>
<dbReference type="PROSITE" id="PS51736">
    <property type="entry name" value="RECOMBINASES_3"/>
    <property type="match status" value="1"/>
</dbReference>
<keyword evidence="6" id="KW-1185">Reference proteome</keyword>
<dbReference type="PROSITE" id="PS00398">
    <property type="entry name" value="RECOMBINASES_2"/>
    <property type="match status" value="1"/>
</dbReference>
<dbReference type="KEGG" id="cace:CACET_c27880"/>
<accession>A0A0D8I9C4</accession>
<dbReference type="InterPro" id="IPR050639">
    <property type="entry name" value="SSR_resolvase"/>
</dbReference>
<dbReference type="Proteomes" id="UP000035704">
    <property type="component" value="Chromosome"/>
</dbReference>
<sequence>MVGYEEYFYGRVSTTDQHAERQITAAKKYRPTLKDENIFIDKVTGKTYDRPEWNVLKRVLRKGDELIVSELDRLGRTKQGIKETLEFLKNKEVRIRCLDIPTTLHDIEGQDWVLELINNILIEVYSSIAQQELERKEYRQKAGIEEAKKKGVYKGRKPIVYDEELLANLYPRWKAKQLKAKECMSLLGLKPNTFYRAIEKYEEEIGSKAI</sequence>
<evidence type="ECO:0000256" key="1">
    <source>
        <dbReference type="ARBA" id="ARBA00009913"/>
    </source>
</evidence>
<dbReference type="Pfam" id="PF00239">
    <property type="entry name" value="Resolvase"/>
    <property type="match status" value="1"/>
</dbReference>
<keyword evidence="3" id="KW-0238">DNA-binding</keyword>
<dbReference type="SMART" id="SM00857">
    <property type="entry name" value="Resolvase"/>
    <property type="match status" value="1"/>
</dbReference>
<protein>
    <submittedName>
        <fullName evidence="5">Resolvase/recombinase</fullName>
    </submittedName>
</protein>
<reference evidence="5 6" key="1">
    <citation type="submission" date="2014-10" db="EMBL/GenBank/DDBJ databases">
        <title>Genome sequence of Clostridium aceticum DSM 1496.</title>
        <authorList>
            <person name="Poehlein A."/>
            <person name="Schiel-Bengelsdorf B."/>
            <person name="Gottschalk G."/>
            <person name="Duerre P."/>
            <person name="Daniel R."/>
        </authorList>
    </citation>
    <scope>NUCLEOTIDE SEQUENCE [LARGE SCALE GENOMIC DNA]</scope>
    <source>
        <strain evidence="5 6">DSM 1496</strain>
    </source>
</reference>
<evidence type="ECO:0000256" key="2">
    <source>
        <dbReference type="ARBA" id="ARBA00022908"/>
    </source>
</evidence>
<keyword evidence="2" id="KW-0229">DNA integration</keyword>
<dbReference type="AlphaFoldDB" id="A0A0D8I9C4"/>
<evidence type="ECO:0000256" key="4">
    <source>
        <dbReference type="ARBA" id="ARBA00023172"/>
    </source>
</evidence>
<evidence type="ECO:0000256" key="3">
    <source>
        <dbReference type="ARBA" id="ARBA00023125"/>
    </source>
</evidence>
<dbReference type="OrthoDB" id="9797501at2"/>
<dbReference type="EMBL" id="CP009687">
    <property type="protein sequence ID" value="AKL96233.1"/>
    <property type="molecule type" value="Genomic_DNA"/>
</dbReference>
<proteinExistence type="inferred from homology"/>
<dbReference type="Gene3D" id="3.40.50.1390">
    <property type="entry name" value="Resolvase, N-terminal catalytic domain"/>
    <property type="match status" value="1"/>
</dbReference>
<comment type="similarity">
    <text evidence="1">Belongs to the site-specific recombinase resolvase family.</text>
</comment>
<gene>
    <name evidence="5" type="ORF">CACET_c27880</name>
</gene>
<dbReference type="InterPro" id="IPR006118">
    <property type="entry name" value="Recombinase_CS"/>
</dbReference>
<dbReference type="PATRIC" id="fig|84022.5.peg.722"/>
<name>A0A0D8I9C4_9CLOT</name>
<dbReference type="GO" id="GO:0000150">
    <property type="term" value="F:DNA strand exchange activity"/>
    <property type="evidence" value="ECO:0007669"/>
    <property type="project" value="InterPro"/>
</dbReference>
<evidence type="ECO:0000313" key="5">
    <source>
        <dbReference type="EMBL" id="AKL96233.1"/>
    </source>
</evidence>
<dbReference type="GO" id="GO:0003677">
    <property type="term" value="F:DNA binding"/>
    <property type="evidence" value="ECO:0007669"/>
    <property type="project" value="UniProtKB-KW"/>
</dbReference>
<dbReference type="SUPFAM" id="SSF53041">
    <property type="entry name" value="Resolvase-like"/>
    <property type="match status" value="1"/>
</dbReference>
<evidence type="ECO:0000313" key="6">
    <source>
        <dbReference type="Proteomes" id="UP000035704"/>
    </source>
</evidence>
<dbReference type="PANTHER" id="PTHR30461:SF26">
    <property type="entry name" value="RESOLVASE HOMOLOG YNEB"/>
    <property type="match status" value="1"/>
</dbReference>
<dbReference type="PANTHER" id="PTHR30461">
    <property type="entry name" value="DNA-INVERTASE FROM LAMBDOID PROPHAGE"/>
    <property type="match status" value="1"/>
</dbReference>
<keyword evidence="4" id="KW-0233">DNA recombination</keyword>